<dbReference type="AlphaFoldDB" id="A0A2T1E2Y0"/>
<accession>A0A2T1E2Y0</accession>
<name>A0A2T1E2Y0_9CYAN</name>
<gene>
    <name evidence="2" type="ORF">C7B82_18180</name>
</gene>
<reference evidence="3" key="1">
    <citation type="submission" date="2018-02" db="EMBL/GenBank/DDBJ databases">
        <authorList>
            <person name="Moore K."/>
            <person name="Momper L."/>
        </authorList>
    </citation>
    <scope>NUCLEOTIDE SEQUENCE [LARGE SCALE GENOMIC DNA]</scope>
    <source>
        <strain evidence="3">ULC18</strain>
    </source>
</reference>
<protein>
    <recommendedName>
        <fullName evidence="4">DUF4231 domain-containing protein</fullName>
    </recommendedName>
</protein>
<proteinExistence type="predicted"/>
<evidence type="ECO:0000256" key="1">
    <source>
        <dbReference type="SAM" id="Phobius"/>
    </source>
</evidence>
<feature type="transmembrane region" description="Helical" evidence="1">
    <location>
        <begin position="79"/>
        <end position="97"/>
    </location>
</feature>
<dbReference type="RefSeq" id="WP_106257690.1">
    <property type="nucleotide sequence ID" value="NZ_CAWNSW010000133.1"/>
</dbReference>
<dbReference type="Proteomes" id="UP000239576">
    <property type="component" value="Unassembled WGS sequence"/>
</dbReference>
<comment type="caution">
    <text evidence="2">The sequence shown here is derived from an EMBL/GenBank/DDBJ whole genome shotgun (WGS) entry which is preliminary data.</text>
</comment>
<dbReference type="EMBL" id="PVWK01000098">
    <property type="protein sequence ID" value="PSB27071.1"/>
    <property type="molecule type" value="Genomic_DNA"/>
</dbReference>
<feature type="transmembrane region" description="Helical" evidence="1">
    <location>
        <begin position="49"/>
        <end position="67"/>
    </location>
</feature>
<keyword evidence="3" id="KW-1185">Reference proteome</keyword>
<evidence type="ECO:0000313" key="2">
    <source>
        <dbReference type="EMBL" id="PSB27071.1"/>
    </source>
</evidence>
<keyword evidence="1" id="KW-0812">Transmembrane</keyword>
<evidence type="ECO:0000313" key="3">
    <source>
        <dbReference type="Proteomes" id="UP000239576"/>
    </source>
</evidence>
<dbReference type="NCBIfam" id="NF033634">
    <property type="entry name" value="SLATT_1"/>
    <property type="match status" value="1"/>
</dbReference>
<organism evidence="2 3">
    <name type="scientific">Stenomitos frigidus ULC18</name>
    <dbReference type="NCBI Taxonomy" id="2107698"/>
    <lineage>
        <taxon>Bacteria</taxon>
        <taxon>Bacillati</taxon>
        <taxon>Cyanobacteriota</taxon>
        <taxon>Cyanophyceae</taxon>
        <taxon>Leptolyngbyales</taxon>
        <taxon>Leptolyngbyaceae</taxon>
        <taxon>Stenomitos</taxon>
    </lineage>
</organism>
<keyword evidence="1" id="KW-0472">Membrane</keyword>
<sequence length="164" mass="18830">MTSNIASNSEMKSDSSVITAKIELLQAKVDDAIKKVRGNRRDNRRKASLIKLTATFCSATATILLGLKVPNLESQLKDIAFVLTALITLLSALEPFFNFRALWVEHEIALWKFHRLRDKIEFYLAGNKPEKMSIDEINGFHAEFQIIWDDLSQSWINYRKQEKS</sequence>
<evidence type="ECO:0008006" key="4">
    <source>
        <dbReference type="Google" id="ProtNLM"/>
    </source>
</evidence>
<keyword evidence="1" id="KW-1133">Transmembrane helix</keyword>
<dbReference type="OrthoDB" id="3690714at2"/>
<reference evidence="2 3" key="2">
    <citation type="submission" date="2018-03" db="EMBL/GenBank/DDBJ databases">
        <title>The ancient ancestry and fast evolution of plastids.</title>
        <authorList>
            <person name="Moore K.R."/>
            <person name="Magnabosco C."/>
            <person name="Momper L."/>
            <person name="Gold D.A."/>
            <person name="Bosak T."/>
            <person name="Fournier G.P."/>
        </authorList>
    </citation>
    <scope>NUCLEOTIDE SEQUENCE [LARGE SCALE GENOMIC DNA]</scope>
    <source>
        <strain evidence="2 3">ULC18</strain>
    </source>
</reference>